<evidence type="ECO:0000256" key="1">
    <source>
        <dbReference type="ARBA" id="ARBA00010641"/>
    </source>
</evidence>
<dbReference type="PANTHER" id="PTHR43133">
    <property type="entry name" value="RNA POLYMERASE ECF-TYPE SIGMA FACTO"/>
    <property type="match status" value="1"/>
</dbReference>
<dbReference type="Gene3D" id="1.10.1740.10">
    <property type="match status" value="1"/>
</dbReference>
<evidence type="ECO:0000313" key="9">
    <source>
        <dbReference type="Proteomes" id="UP001469365"/>
    </source>
</evidence>
<keyword evidence="3" id="KW-0731">Sigma factor</keyword>
<organism evidence="8 9">
    <name type="scientific">Paenibacillus filicis</name>
    <dbReference type="NCBI Taxonomy" id="669464"/>
    <lineage>
        <taxon>Bacteria</taxon>
        <taxon>Bacillati</taxon>
        <taxon>Bacillota</taxon>
        <taxon>Bacilli</taxon>
        <taxon>Bacillales</taxon>
        <taxon>Paenibacillaceae</taxon>
        <taxon>Paenibacillus</taxon>
    </lineage>
</organism>
<dbReference type="RefSeq" id="WP_341417414.1">
    <property type="nucleotide sequence ID" value="NZ_JBBPCC010000014.1"/>
</dbReference>
<feature type="domain" description="RNA polymerase sigma factor 70 region 4 type 2" evidence="7">
    <location>
        <begin position="116"/>
        <end position="166"/>
    </location>
</feature>
<dbReference type="PANTHER" id="PTHR43133:SF52">
    <property type="entry name" value="ECF RNA POLYMERASE SIGMA FACTOR SIGL"/>
    <property type="match status" value="1"/>
</dbReference>
<evidence type="ECO:0000256" key="5">
    <source>
        <dbReference type="ARBA" id="ARBA00023163"/>
    </source>
</evidence>
<protein>
    <submittedName>
        <fullName evidence="8">RNA polymerase sigma factor</fullName>
    </submittedName>
</protein>
<evidence type="ECO:0000313" key="8">
    <source>
        <dbReference type="EMBL" id="MEK8130280.1"/>
    </source>
</evidence>
<comment type="caution">
    <text evidence="8">The sequence shown here is derived from an EMBL/GenBank/DDBJ whole genome shotgun (WGS) entry which is preliminary data.</text>
</comment>
<evidence type="ECO:0000259" key="6">
    <source>
        <dbReference type="Pfam" id="PF04542"/>
    </source>
</evidence>
<dbReference type="SUPFAM" id="SSF88946">
    <property type="entry name" value="Sigma2 domain of RNA polymerase sigma factors"/>
    <property type="match status" value="1"/>
</dbReference>
<dbReference type="InterPro" id="IPR039425">
    <property type="entry name" value="RNA_pol_sigma-70-like"/>
</dbReference>
<sequence length="177" mass="20639">MKQSEPELKSSSDEDRFHALYNRYAQSAYCAAYKITKDHYLAQDVVQETFIKAFRHLDVLSDENIQQAWLIITSRNTAIDAYRKRLRRLEILDEWSTTRTGTGGKEIELFADMELTRELLLTLQPLQRQALLLVYAHGFTYEQLACYQKTTVSVIKTRLHRAKLKMRSIAQSLDMTS</sequence>
<dbReference type="Proteomes" id="UP001469365">
    <property type="component" value="Unassembled WGS sequence"/>
</dbReference>
<proteinExistence type="inferred from homology"/>
<keyword evidence="2" id="KW-0805">Transcription regulation</keyword>
<comment type="similarity">
    <text evidence="1">Belongs to the sigma-70 factor family. ECF subfamily.</text>
</comment>
<reference evidence="8 9" key="1">
    <citation type="submission" date="2024-04" db="EMBL/GenBank/DDBJ databases">
        <title>draft genome sequnece of Paenibacillus filicis.</title>
        <authorList>
            <person name="Kim D.-U."/>
        </authorList>
    </citation>
    <scope>NUCLEOTIDE SEQUENCE [LARGE SCALE GENOMIC DNA]</scope>
    <source>
        <strain evidence="8 9">KACC14197</strain>
    </source>
</reference>
<dbReference type="InterPro" id="IPR014284">
    <property type="entry name" value="RNA_pol_sigma-70_dom"/>
</dbReference>
<gene>
    <name evidence="8" type="ORF">WMW72_20440</name>
</gene>
<evidence type="ECO:0000256" key="3">
    <source>
        <dbReference type="ARBA" id="ARBA00023082"/>
    </source>
</evidence>
<accession>A0ABU9DN33</accession>
<evidence type="ECO:0000259" key="7">
    <source>
        <dbReference type="Pfam" id="PF08281"/>
    </source>
</evidence>
<dbReference type="InterPro" id="IPR036388">
    <property type="entry name" value="WH-like_DNA-bd_sf"/>
</dbReference>
<dbReference type="InterPro" id="IPR013324">
    <property type="entry name" value="RNA_pol_sigma_r3/r4-like"/>
</dbReference>
<dbReference type="Pfam" id="PF04542">
    <property type="entry name" value="Sigma70_r2"/>
    <property type="match status" value="1"/>
</dbReference>
<name>A0ABU9DN33_9BACL</name>
<dbReference type="SUPFAM" id="SSF88659">
    <property type="entry name" value="Sigma3 and sigma4 domains of RNA polymerase sigma factors"/>
    <property type="match status" value="1"/>
</dbReference>
<dbReference type="InterPro" id="IPR013249">
    <property type="entry name" value="RNA_pol_sigma70_r4_t2"/>
</dbReference>
<evidence type="ECO:0000256" key="4">
    <source>
        <dbReference type="ARBA" id="ARBA00023125"/>
    </source>
</evidence>
<dbReference type="Pfam" id="PF08281">
    <property type="entry name" value="Sigma70_r4_2"/>
    <property type="match status" value="1"/>
</dbReference>
<dbReference type="InterPro" id="IPR013325">
    <property type="entry name" value="RNA_pol_sigma_r2"/>
</dbReference>
<dbReference type="InterPro" id="IPR007627">
    <property type="entry name" value="RNA_pol_sigma70_r2"/>
</dbReference>
<dbReference type="Gene3D" id="1.10.10.10">
    <property type="entry name" value="Winged helix-like DNA-binding domain superfamily/Winged helix DNA-binding domain"/>
    <property type="match status" value="1"/>
</dbReference>
<dbReference type="NCBIfam" id="TIGR02937">
    <property type="entry name" value="sigma70-ECF"/>
    <property type="match status" value="1"/>
</dbReference>
<feature type="domain" description="RNA polymerase sigma-70 region 2" evidence="6">
    <location>
        <begin position="20"/>
        <end position="87"/>
    </location>
</feature>
<keyword evidence="9" id="KW-1185">Reference proteome</keyword>
<keyword evidence="5" id="KW-0804">Transcription</keyword>
<dbReference type="EMBL" id="JBBPCC010000014">
    <property type="protein sequence ID" value="MEK8130280.1"/>
    <property type="molecule type" value="Genomic_DNA"/>
</dbReference>
<keyword evidence="4" id="KW-0238">DNA-binding</keyword>
<evidence type="ECO:0000256" key="2">
    <source>
        <dbReference type="ARBA" id="ARBA00023015"/>
    </source>
</evidence>